<protein>
    <submittedName>
        <fullName evidence="1">Uncharacterized protein</fullName>
    </submittedName>
</protein>
<dbReference type="AlphaFoldDB" id="A0A844G747"/>
<gene>
    <name evidence="1" type="ORF">FYJ85_22225</name>
</gene>
<evidence type="ECO:0000313" key="2">
    <source>
        <dbReference type="Proteomes" id="UP000435649"/>
    </source>
</evidence>
<comment type="caution">
    <text evidence="1">The sequence shown here is derived from an EMBL/GenBank/DDBJ whole genome shotgun (WGS) entry which is preliminary data.</text>
</comment>
<proteinExistence type="predicted"/>
<name>A0A844G747_9BACT</name>
<organism evidence="1 2">
    <name type="scientific">Victivallis lenta</name>
    <dbReference type="NCBI Taxonomy" id="2606640"/>
    <lineage>
        <taxon>Bacteria</taxon>
        <taxon>Pseudomonadati</taxon>
        <taxon>Lentisphaerota</taxon>
        <taxon>Lentisphaeria</taxon>
        <taxon>Victivallales</taxon>
        <taxon>Victivallaceae</taxon>
        <taxon>Victivallis</taxon>
    </lineage>
</organism>
<accession>A0A844G747</accession>
<evidence type="ECO:0000313" key="1">
    <source>
        <dbReference type="EMBL" id="MST99750.1"/>
    </source>
</evidence>
<dbReference type="RefSeq" id="WP_154420912.1">
    <property type="nucleotide sequence ID" value="NZ_VUNS01000052.1"/>
</dbReference>
<reference evidence="1 2" key="1">
    <citation type="submission" date="2019-08" db="EMBL/GenBank/DDBJ databases">
        <title>In-depth cultivation of the pig gut microbiome towards novel bacterial diversity and tailored functional studies.</title>
        <authorList>
            <person name="Wylensek D."/>
            <person name="Hitch T.C.A."/>
            <person name="Clavel T."/>
        </authorList>
    </citation>
    <scope>NUCLEOTIDE SEQUENCE [LARGE SCALE GENOMIC DNA]</scope>
    <source>
        <strain evidence="1 2">BBE-744-WT-12</strain>
    </source>
</reference>
<dbReference type="Proteomes" id="UP000435649">
    <property type="component" value="Unassembled WGS sequence"/>
</dbReference>
<sequence length="490" mass="52814">MQIITMYLRADSVNARLVDSYNQTISSLPALTRGMRAELILKLLDAEGEPFNGDLAAYASWDFVIADDWNTATPPQIRVTEGITVSGNEVHIPLTETNTEELISALGAVESKNFGCELAGFEVGETTPGFLIQFNISIRNRRGDAGTGSPVPVSDGNYSAAQIRALFAAKLEVQLSDDGSIWYAFSPIREVTVKDEETGEESTTEEKVEVPQTARLYRFRNAAVGQEWSDPLPLIIGPRGLRSTIQIGTVTTGAETTPASITNSGDEHDAVFDFVIPQGVKGDAASVRIGTVSTGTPGSQVSVTNSGDGHNAVFNFSIPQGVQGVPGTESYLYVAYAAQNDGQGFSLTPANSLKYRAEIISRTPIANPVWSDFADAQWIKYLGDDAATYGDVLVADQNTSVAKVTRIVFENATIRKGVDGEVIVNFNETELSREEFSNYSIINGRTRLSPWTNGGGSPFGNLGRNIVHITVLPELPAFEPYSTFIGVYAE</sequence>
<keyword evidence="2" id="KW-1185">Reference proteome</keyword>
<dbReference type="EMBL" id="VUNS01000052">
    <property type="protein sequence ID" value="MST99750.1"/>
    <property type="molecule type" value="Genomic_DNA"/>
</dbReference>